<keyword evidence="2" id="KW-0479">Metal-binding</keyword>
<dbReference type="InterPro" id="IPR051400">
    <property type="entry name" value="HAD-like_hydrolase"/>
</dbReference>
<sequence>MRIDSNTVVVFDLDDTLYNEVDFQVDAFFHIADTVNRLFNIEIDKKEVMDEIANKRDVIGYFCHYLPKSTSIRDTLLWLYRNHQPDIKLSQTNKLLLGRLEETSAGIEILTDGRSFTQRAKLKSLGLERFGCLISEEWGGSKPNKARYQAVEDKYQASAYFYIGDNPEKDFIAPNAMGWHTVGLKDNGRNIHVQKVGNEPISQPHLWIDSLSELTDFIEC</sequence>
<keyword evidence="6" id="KW-1185">Reference proteome</keyword>
<comment type="caution">
    <text evidence="5">The sequence shown here is derived from an EMBL/GenBank/DDBJ whole genome shotgun (WGS) entry which is preliminary data.</text>
</comment>
<accession>A0ABU9MSD0</accession>
<evidence type="ECO:0000256" key="2">
    <source>
        <dbReference type="ARBA" id="ARBA00022723"/>
    </source>
</evidence>
<evidence type="ECO:0000256" key="4">
    <source>
        <dbReference type="ARBA" id="ARBA00022842"/>
    </source>
</evidence>
<dbReference type="InterPro" id="IPR023214">
    <property type="entry name" value="HAD_sf"/>
</dbReference>
<dbReference type="PANTHER" id="PTHR46470:SF2">
    <property type="entry name" value="GLYCERALDEHYDE 3-PHOSPHATE PHOSPHATASE"/>
    <property type="match status" value="1"/>
</dbReference>
<protein>
    <submittedName>
        <fullName evidence="5">HAD family hydrolase</fullName>
        <ecNumber evidence="5">3.1.3.-</ecNumber>
    </submittedName>
</protein>
<gene>
    <name evidence="5" type="ORF">WCN91_01940</name>
</gene>
<dbReference type="NCBIfam" id="TIGR01549">
    <property type="entry name" value="HAD-SF-IA-v1"/>
    <property type="match status" value="1"/>
</dbReference>
<dbReference type="PANTHER" id="PTHR46470">
    <property type="entry name" value="N-ACYLNEURAMINATE-9-PHOSPHATASE"/>
    <property type="match status" value="1"/>
</dbReference>
<dbReference type="EC" id="3.1.3.-" evidence="5"/>
<dbReference type="GO" id="GO:0016787">
    <property type="term" value="F:hydrolase activity"/>
    <property type="evidence" value="ECO:0007669"/>
    <property type="project" value="UniProtKB-KW"/>
</dbReference>
<reference evidence="5 6" key="1">
    <citation type="submission" date="2024-03" db="EMBL/GenBank/DDBJ databases">
        <title>Pseudoalteromonas qingdaonensis sp. nov., isolated from the intestines of marine benthic organisms.</title>
        <authorList>
            <person name="Lin X."/>
            <person name="Fang S."/>
            <person name="Hu X."/>
        </authorList>
    </citation>
    <scope>NUCLEOTIDE SEQUENCE [LARGE SCALE GENOMIC DNA]</scope>
    <source>
        <strain evidence="5 6">YIC-827</strain>
    </source>
</reference>
<evidence type="ECO:0000313" key="5">
    <source>
        <dbReference type="EMBL" id="MEM0514214.1"/>
    </source>
</evidence>
<dbReference type="Pfam" id="PF13419">
    <property type="entry name" value="HAD_2"/>
    <property type="match status" value="1"/>
</dbReference>
<keyword evidence="3 5" id="KW-0378">Hydrolase</keyword>
<dbReference type="EMBL" id="JBCGCU010000001">
    <property type="protein sequence ID" value="MEM0514214.1"/>
    <property type="molecule type" value="Genomic_DNA"/>
</dbReference>
<keyword evidence="4" id="KW-0460">Magnesium</keyword>
<organism evidence="5 6">
    <name type="scientific">Pseudoalteromonas qingdaonensis</name>
    <dbReference type="NCBI Taxonomy" id="3131913"/>
    <lineage>
        <taxon>Bacteria</taxon>
        <taxon>Pseudomonadati</taxon>
        <taxon>Pseudomonadota</taxon>
        <taxon>Gammaproteobacteria</taxon>
        <taxon>Alteromonadales</taxon>
        <taxon>Pseudoalteromonadaceae</taxon>
        <taxon>Pseudoalteromonas</taxon>
    </lineage>
</organism>
<dbReference type="InterPro" id="IPR006439">
    <property type="entry name" value="HAD-SF_hydro_IA"/>
</dbReference>
<proteinExistence type="predicted"/>
<evidence type="ECO:0000313" key="6">
    <source>
        <dbReference type="Proteomes" id="UP001447008"/>
    </source>
</evidence>
<dbReference type="RefSeq" id="WP_342675735.1">
    <property type="nucleotide sequence ID" value="NZ_JBCGCU010000001.1"/>
</dbReference>
<evidence type="ECO:0000256" key="3">
    <source>
        <dbReference type="ARBA" id="ARBA00022801"/>
    </source>
</evidence>
<dbReference type="Proteomes" id="UP001447008">
    <property type="component" value="Unassembled WGS sequence"/>
</dbReference>
<dbReference type="InterPro" id="IPR036412">
    <property type="entry name" value="HAD-like_sf"/>
</dbReference>
<comment type="cofactor">
    <cofactor evidence="1">
        <name>Mg(2+)</name>
        <dbReference type="ChEBI" id="CHEBI:18420"/>
    </cofactor>
</comment>
<dbReference type="Gene3D" id="1.10.150.520">
    <property type="match status" value="1"/>
</dbReference>
<dbReference type="InterPro" id="IPR041492">
    <property type="entry name" value="HAD_2"/>
</dbReference>
<dbReference type="SUPFAM" id="SSF56784">
    <property type="entry name" value="HAD-like"/>
    <property type="match status" value="1"/>
</dbReference>
<evidence type="ECO:0000256" key="1">
    <source>
        <dbReference type="ARBA" id="ARBA00001946"/>
    </source>
</evidence>
<name>A0ABU9MSD0_9GAMM</name>
<dbReference type="Gene3D" id="3.40.50.1000">
    <property type="entry name" value="HAD superfamily/HAD-like"/>
    <property type="match status" value="1"/>
</dbReference>